<dbReference type="EMBL" id="JANFNG010000002">
    <property type="protein sequence ID" value="MCQ4079818.1"/>
    <property type="molecule type" value="Genomic_DNA"/>
</dbReference>
<name>A0ABT1PQ55_9ACTN</name>
<organism evidence="2 3">
    <name type="scientific">Streptomyces humicola</name>
    <dbReference type="NCBI Taxonomy" id="2953240"/>
    <lineage>
        <taxon>Bacteria</taxon>
        <taxon>Bacillati</taxon>
        <taxon>Actinomycetota</taxon>
        <taxon>Actinomycetes</taxon>
        <taxon>Kitasatosporales</taxon>
        <taxon>Streptomycetaceae</taxon>
        <taxon>Streptomyces</taxon>
    </lineage>
</organism>
<evidence type="ECO:0000313" key="2">
    <source>
        <dbReference type="EMBL" id="MCQ4079818.1"/>
    </source>
</evidence>
<evidence type="ECO:0000313" key="3">
    <source>
        <dbReference type="Proteomes" id="UP001057702"/>
    </source>
</evidence>
<gene>
    <name evidence="2" type="ORF">NGB36_04230</name>
</gene>
<reference evidence="2" key="1">
    <citation type="submission" date="2022-06" db="EMBL/GenBank/DDBJ databases">
        <title>Draft genome sequence of Streptomyces sp. RB6PN25 isolated from peat swamp forest in Thailand.</title>
        <authorList>
            <person name="Duangmal K."/>
            <person name="Klaysubun C."/>
        </authorList>
    </citation>
    <scope>NUCLEOTIDE SEQUENCE</scope>
    <source>
        <strain evidence="2">RB6PN25</strain>
    </source>
</reference>
<comment type="caution">
    <text evidence="2">The sequence shown here is derived from an EMBL/GenBank/DDBJ whole genome shotgun (WGS) entry which is preliminary data.</text>
</comment>
<feature type="region of interest" description="Disordered" evidence="1">
    <location>
        <begin position="1"/>
        <end position="20"/>
    </location>
</feature>
<evidence type="ECO:0000256" key="1">
    <source>
        <dbReference type="SAM" id="MobiDB-lite"/>
    </source>
</evidence>
<protein>
    <submittedName>
        <fullName evidence="2">Uncharacterized protein</fullName>
    </submittedName>
</protein>
<dbReference type="RefSeq" id="WP_255918682.1">
    <property type="nucleotide sequence ID" value="NZ_JANFNG010000002.1"/>
</dbReference>
<sequence length="95" mass="10352">MSRRRHFHMDQAGHSITVNVRSGHTAEAEVLVDGKEVAVKQLHGSGTSLLCAELPEEPVRPFQVRIRLPRMGSGTPSCVLQLDGVEQAMPERAGP</sequence>
<accession>A0ABT1PQ55</accession>
<proteinExistence type="predicted"/>
<keyword evidence="3" id="KW-1185">Reference proteome</keyword>
<dbReference type="Proteomes" id="UP001057702">
    <property type="component" value="Unassembled WGS sequence"/>
</dbReference>